<feature type="region of interest" description="Disordered" evidence="1">
    <location>
        <begin position="73"/>
        <end position="98"/>
    </location>
</feature>
<dbReference type="EMBL" id="VDEP01000512">
    <property type="protein sequence ID" value="KAA1065150.1"/>
    <property type="molecule type" value="Genomic_DNA"/>
</dbReference>
<proteinExistence type="predicted"/>
<sequence length="184" mass="20201">MKNHERWIKHKERVRASLALGPRPGVMQGVWETGQVDDTPAPTLSAVGIRQADILARLDGGFVDDRYENNLDWRSNDGEEGDEEIERDDGPTGAVNYDDRFSDVSLDGLAELIRSLRQSSPVGSDFSSAAPSVWGVGSDDDNFLAVGGDRALELVDEDEGRQIADRGWFPFRAQSVSSPLPRGM</sequence>
<protein>
    <submittedName>
        <fullName evidence="2">Uncharacterized protein</fullName>
    </submittedName>
</protein>
<organism evidence="2 3">
    <name type="scientific">Puccinia graminis f. sp. tritici</name>
    <dbReference type="NCBI Taxonomy" id="56615"/>
    <lineage>
        <taxon>Eukaryota</taxon>
        <taxon>Fungi</taxon>
        <taxon>Dikarya</taxon>
        <taxon>Basidiomycota</taxon>
        <taxon>Pucciniomycotina</taxon>
        <taxon>Pucciniomycetes</taxon>
        <taxon>Pucciniales</taxon>
        <taxon>Pucciniaceae</taxon>
        <taxon>Puccinia</taxon>
    </lineage>
</organism>
<dbReference type="Proteomes" id="UP000325313">
    <property type="component" value="Unassembled WGS sequence"/>
</dbReference>
<feature type="compositionally biased region" description="Acidic residues" evidence="1">
    <location>
        <begin position="78"/>
        <end position="87"/>
    </location>
</feature>
<evidence type="ECO:0000313" key="3">
    <source>
        <dbReference type="Proteomes" id="UP000325313"/>
    </source>
</evidence>
<accession>A0A5B0LMV3</accession>
<name>A0A5B0LMV3_PUCGR</name>
<evidence type="ECO:0000313" key="2">
    <source>
        <dbReference type="EMBL" id="KAA1065150.1"/>
    </source>
</evidence>
<evidence type="ECO:0000256" key="1">
    <source>
        <dbReference type="SAM" id="MobiDB-lite"/>
    </source>
</evidence>
<gene>
    <name evidence="2" type="ORF">PGTUg99_009401</name>
</gene>
<reference evidence="2 3" key="1">
    <citation type="submission" date="2019-05" db="EMBL/GenBank/DDBJ databases">
        <title>Emergence of the Ug99 lineage of the wheat stem rust pathogen through somatic hybridization.</title>
        <authorList>
            <person name="Li F."/>
            <person name="Upadhyaya N.M."/>
            <person name="Sperschneider J."/>
            <person name="Matny O."/>
            <person name="Nguyen-Phuc H."/>
            <person name="Mago R."/>
            <person name="Raley C."/>
            <person name="Miller M.E."/>
            <person name="Silverstein K.A.T."/>
            <person name="Henningsen E."/>
            <person name="Hirsch C.D."/>
            <person name="Visser B."/>
            <person name="Pretorius Z.A."/>
            <person name="Steffenson B.J."/>
            <person name="Schwessinger B."/>
            <person name="Dodds P.N."/>
            <person name="Figueroa M."/>
        </authorList>
    </citation>
    <scope>NUCLEOTIDE SEQUENCE [LARGE SCALE GENOMIC DNA]</scope>
    <source>
        <strain evidence="2 3">Ug99</strain>
    </source>
</reference>
<dbReference type="AlphaFoldDB" id="A0A5B0LMV3"/>
<comment type="caution">
    <text evidence="2">The sequence shown here is derived from an EMBL/GenBank/DDBJ whole genome shotgun (WGS) entry which is preliminary data.</text>
</comment>